<keyword evidence="1" id="KW-0614">Plasmid</keyword>
<gene>
    <name evidence="1" type="ordered locus">Slin_7014</name>
</gene>
<accession>D2QVX5</accession>
<reference evidence="1 2" key="1">
    <citation type="journal article" date="2010" name="Stand. Genomic Sci.">
        <title>Complete genome sequence of Spirosoma linguale type strain (1).</title>
        <authorList>
            <person name="Lail K."/>
            <person name="Sikorski J."/>
            <person name="Saunders E."/>
            <person name="Lapidus A."/>
            <person name="Glavina Del Rio T."/>
            <person name="Copeland A."/>
            <person name="Tice H."/>
            <person name="Cheng J.-F."/>
            <person name="Lucas S."/>
            <person name="Nolan M."/>
            <person name="Bruce D."/>
            <person name="Goodwin L."/>
            <person name="Pitluck S."/>
            <person name="Ivanova N."/>
            <person name="Mavromatis K."/>
            <person name="Ovchinnikova G."/>
            <person name="Pati A."/>
            <person name="Chen A."/>
            <person name="Palaniappan K."/>
            <person name="Land M."/>
            <person name="Hauser L."/>
            <person name="Chang Y.-J."/>
            <person name="Jeffries C.D."/>
            <person name="Chain P."/>
            <person name="Brettin T."/>
            <person name="Detter J.C."/>
            <person name="Schuetze A."/>
            <person name="Rohde M."/>
            <person name="Tindall B.J."/>
            <person name="Goeker M."/>
            <person name="Bristow J."/>
            <person name="Eisen J.A."/>
            <person name="Markowitz V."/>
            <person name="Hugenholtz P."/>
            <person name="Kyrpides N.C."/>
            <person name="Klenk H.-P."/>
            <person name="Chen F."/>
        </authorList>
    </citation>
    <scope>NUCLEOTIDE SEQUENCE [LARGE SCALE GENOMIC DNA]</scope>
    <source>
        <strain evidence="2">ATCC 33905 / DSM 74 / LMG 10896 / Claus 1</strain>
    </source>
</reference>
<evidence type="ECO:0000313" key="2">
    <source>
        <dbReference type="Proteomes" id="UP000002028"/>
    </source>
</evidence>
<evidence type="ECO:0000313" key="1">
    <source>
        <dbReference type="EMBL" id="ADB42957.1"/>
    </source>
</evidence>
<sequence>MTLEKIIIFSEGSWLTVLFQDIDKIDTDFLDQPKQNISEIGLLMKNSSTARLAVEETTWHVVLGILKLLKVQHQ</sequence>
<dbReference type="HOGENOM" id="CLU_2685984_0_0_10"/>
<organism evidence="1 2">
    <name type="scientific">Spirosoma linguale (strain ATCC 33905 / DSM 74 / LMG 10896 / Claus 1)</name>
    <dbReference type="NCBI Taxonomy" id="504472"/>
    <lineage>
        <taxon>Bacteria</taxon>
        <taxon>Pseudomonadati</taxon>
        <taxon>Bacteroidota</taxon>
        <taxon>Cytophagia</taxon>
        <taxon>Cytophagales</taxon>
        <taxon>Cytophagaceae</taxon>
        <taxon>Spirosoma</taxon>
    </lineage>
</organism>
<geneLocation type="plasmid" evidence="1 2">
    <name>pSLIN03</name>
</geneLocation>
<name>D2QVX5_SPILD</name>
<proteinExistence type="predicted"/>
<dbReference type="KEGG" id="sli:Slin_7014"/>
<dbReference type="EMBL" id="CP001772">
    <property type="protein sequence ID" value="ADB42957.1"/>
    <property type="molecule type" value="Genomic_DNA"/>
</dbReference>
<keyword evidence="2" id="KW-1185">Reference proteome</keyword>
<dbReference type="Proteomes" id="UP000002028">
    <property type="component" value="Plasmid pSLIN03"/>
</dbReference>
<dbReference type="AlphaFoldDB" id="D2QVX5"/>
<protein>
    <submittedName>
        <fullName evidence="1">Uncharacterized protein</fullName>
    </submittedName>
</protein>